<keyword evidence="2" id="KW-0378">Hydrolase</keyword>
<proteinExistence type="predicted"/>
<dbReference type="PATRIC" id="fig|1166018.3.peg.4427"/>
<sequence>MIGGRPTNQDALWPPVGQANSATRLFVLCDGMGGADRGEVASRLLTEAVAHYVAAWNNPVLDSVHLQSAIDMAYEAYAFFMNQHPTINRMGATLAILQLHERGASLAHMGDSRVYWLRNGQVLFRTMDHKRVNELVETGVLTAQQARNHPWRNRLSRAVLMHRDPAGLHRSAAQPDLLLIDDLQPGDYFFLCTDGVLEHLDDETIAAILATDDTDPVKLDTLLAACNQRTQDNYSAYLVRLETVESDVVSLTKPTPVANEKA</sequence>
<dbReference type="OrthoDB" id="9801841at2"/>
<evidence type="ECO:0000313" key="3">
    <source>
        <dbReference type="Proteomes" id="UP000011058"/>
    </source>
</evidence>
<evidence type="ECO:0000259" key="1">
    <source>
        <dbReference type="PROSITE" id="PS51746"/>
    </source>
</evidence>
<dbReference type="SMART" id="SM00331">
    <property type="entry name" value="PP2C_SIG"/>
    <property type="match status" value="1"/>
</dbReference>
<feature type="domain" description="PPM-type phosphatase" evidence="1">
    <location>
        <begin position="1"/>
        <end position="241"/>
    </location>
</feature>
<gene>
    <name evidence="2" type="ORF">FAES_2661</name>
</gene>
<protein>
    <submittedName>
        <fullName evidence="2">Protein phosphatase</fullName>
        <ecNumber evidence="2">3.1.3.16</ecNumber>
    </submittedName>
</protein>
<dbReference type="SMART" id="SM00332">
    <property type="entry name" value="PP2Cc"/>
    <property type="match status" value="1"/>
</dbReference>
<dbReference type="GO" id="GO:0004722">
    <property type="term" value="F:protein serine/threonine phosphatase activity"/>
    <property type="evidence" value="ECO:0007669"/>
    <property type="project" value="UniProtKB-EC"/>
</dbReference>
<keyword evidence="3" id="KW-1185">Reference proteome</keyword>
<dbReference type="HOGENOM" id="CLU_034545_5_1_10"/>
<organism evidence="2 3">
    <name type="scientific">Fibrella aestuarina BUZ 2</name>
    <dbReference type="NCBI Taxonomy" id="1166018"/>
    <lineage>
        <taxon>Bacteria</taxon>
        <taxon>Pseudomonadati</taxon>
        <taxon>Bacteroidota</taxon>
        <taxon>Cytophagia</taxon>
        <taxon>Cytophagales</taxon>
        <taxon>Spirosomataceae</taxon>
        <taxon>Fibrella</taxon>
    </lineage>
</organism>
<accession>I0K967</accession>
<evidence type="ECO:0000313" key="2">
    <source>
        <dbReference type="EMBL" id="CCH00670.1"/>
    </source>
</evidence>
<dbReference type="PROSITE" id="PS51746">
    <property type="entry name" value="PPM_2"/>
    <property type="match status" value="1"/>
</dbReference>
<dbReference type="InterPro" id="IPR001932">
    <property type="entry name" value="PPM-type_phosphatase-like_dom"/>
</dbReference>
<dbReference type="InterPro" id="IPR036457">
    <property type="entry name" value="PPM-type-like_dom_sf"/>
</dbReference>
<dbReference type="SUPFAM" id="SSF81606">
    <property type="entry name" value="PP2C-like"/>
    <property type="match status" value="1"/>
</dbReference>
<dbReference type="CDD" id="cd00143">
    <property type="entry name" value="PP2Cc"/>
    <property type="match status" value="1"/>
</dbReference>
<dbReference type="Gene3D" id="3.60.40.10">
    <property type="entry name" value="PPM-type phosphatase domain"/>
    <property type="match status" value="1"/>
</dbReference>
<dbReference type="Proteomes" id="UP000011058">
    <property type="component" value="Chromosome"/>
</dbReference>
<dbReference type="STRING" id="1166018.FAES_2661"/>
<dbReference type="AlphaFoldDB" id="I0K967"/>
<name>I0K967_9BACT</name>
<dbReference type="EC" id="3.1.3.16" evidence="2"/>
<dbReference type="eggNOG" id="COG0631">
    <property type="taxonomic scope" value="Bacteria"/>
</dbReference>
<dbReference type="Pfam" id="PF13672">
    <property type="entry name" value="PP2C_2"/>
    <property type="match status" value="1"/>
</dbReference>
<dbReference type="EMBL" id="HE796683">
    <property type="protein sequence ID" value="CCH00670.1"/>
    <property type="molecule type" value="Genomic_DNA"/>
</dbReference>
<reference evidence="2 3" key="1">
    <citation type="journal article" date="2012" name="J. Bacteriol.">
        <title>Genome Sequence of Fibrella aestuarina BUZ 2T, a Filamentous Marine Bacterium.</title>
        <authorList>
            <person name="Filippini M."/>
            <person name="Qi W."/>
            <person name="Blom J."/>
            <person name="Goesmann A."/>
            <person name="Smits T.H."/>
            <person name="Bagheri H.C."/>
        </authorList>
    </citation>
    <scope>NUCLEOTIDE SEQUENCE [LARGE SCALE GENOMIC DNA]</scope>
    <source>
        <strain evidence="3">BUZ 2T</strain>
    </source>
</reference>
<dbReference type="KEGG" id="fae:FAES_2661"/>